<evidence type="ECO:0000313" key="1">
    <source>
        <dbReference type="EMBL" id="OEK58722.1"/>
    </source>
</evidence>
<name>A0AAP7IF42_9STAP</name>
<dbReference type="RefSeq" id="WP_069854423.1">
    <property type="nucleotide sequence ID" value="NZ_JARGCI010000001.1"/>
</dbReference>
<dbReference type="AlphaFoldDB" id="A0AAP7IF42"/>
<proteinExistence type="predicted"/>
<sequence>MGRKTIDAFLDRQNLYNMNSNFDELFRIVETVKDVSLDLVNDGKLTEEQFQQLQIELNGLLKKGEVSIFDINKSLGKIDQTFLTEELIQQIAGNADVNAIPADNSITTEKFSNKSVTPEKTNFAITSKNLFNIDTAIKDKAINKTTGLIETLPDWFASDFIPVEKGQQYKRSKYAEILTYDNNKQYISFYGNSDTVLTIPSTTSYVRLNIQSANINEFQFEKGSTTTTFQDYGITVDGLNLTENSIKPNSISNDKIKDKTLEKSKVSFIQESNNLFNIQTITRDKSLADNGNITDNINYVVSDYIDVVPGETYNTNDKQYGYVLYDSFKNYIGGSGQTTTSVTIPSNAKYIRLNITNIHLVEFKFFNVLNQDVGDYSIDITNKPNITGSFNESISYNKKTFEQIKTKKDFEFIDLLNMDNRNIKAVNSRVTDSFEKTYKHNKKSFSLQTLGNTVPEMRITPPNPLDLVGIQEFDLVVYIEDITKVSKIELGVIKTGGGTWSVSTSEIKEGWNRLRFYVNEGNITTWDKADTFRVIIYPVNSANTKVVIADLKALKPNKAKIIMVNDHGYKGFKDTAFPKLKNIGVPTTFAINPGRLGTPVSGASSILSQEEIEELASSPFSEFSYHTWNPLEKATKDMSEIELKEESAKCIYYLKKNGLKPDYLWRAAFVQNLAPNHNAIDNMVEAYASWSEGNSFEAYPFKDSRNIKRITIHGRTTTNIDSYFDTLKKTRCVAIFYTHDITDNGGIHMTNAELDYFVSKIEQGVNEGWLEGTTYSDLRTRYEIDRDSSGINDFFSVN</sequence>
<protein>
    <submittedName>
        <fullName evidence="1">Uncharacterized protein</fullName>
    </submittedName>
</protein>
<organism evidence="1 2">
    <name type="scientific">Staphylococcus equorum</name>
    <dbReference type="NCBI Taxonomy" id="246432"/>
    <lineage>
        <taxon>Bacteria</taxon>
        <taxon>Bacillati</taxon>
        <taxon>Bacillota</taxon>
        <taxon>Bacilli</taxon>
        <taxon>Bacillales</taxon>
        <taxon>Staphylococcaceae</taxon>
        <taxon>Staphylococcus</taxon>
    </lineage>
</organism>
<comment type="caution">
    <text evidence="1">The sequence shown here is derived from an EMBL/GenBank/DDBJ whole genome shotgun (WGS) entry which is preliminary data.</text>
</comment>
<dbReference type="EMBL" id="LNPX01000007">
    <property type="protein sequence ID" value="OEK58722.1"/>
    <property type="molecule type" value="Genomic_DNA"/>
</dbReference>
<dbReference type="GO" id="GO:0005975">
    <property type="term" value="P:carbohydrate metabolic process"/>
    <property type="evidence" value="ECO:0007669"/>
    <property type="project" value="InterPro"/>
</dbReference>
<gene>
    <name evidence="1" type="ORF">ASS94_01800</name>
</gene>
<evidence type="ECO:0000313" key="2">
    <source>
        <dbReference type="Proteomes" id="UP000095464"/>
    </source>
</evidence>
<dbReference type="Proteomes" id="UP000095464">
    <property type="component" value="Unassembled WGS sequence"/>
</dbReference>
<dbReference type="InterPro" id="IPR011330">
    <property type="entry name" value="Glyco_hydro/deAcase_b/a-brl"/>
</dbReference>
<accession>A0AAP7IF42</accession>
<reference evidence="2" key="1">
    <citation type="submission" date="2015-11" db="EMBL/GenBank/DDBJ databases">
        <title>Genomic diversity of Staphylococcus saprophyticus strains from urinary tract infections, animal surfaces, and fermented foods.</title>
        <authorList>
            <person name="Wolfe B.E."/>
        </authorList>
    </citation>
    <scope>NUCLEOTIDE SEQUENCE [LARGE SCALE GENOMIC DNA]</scope>
    <source>
        <strain evidence="2">738_7</strain>
    </source>
</reference>
<dbReference type="SUPFAM" id="SSF88713">
    <property type="entry name" value="Glycoside hydrolase/deacetylase"/>
    <property type="match status" value="1"/>
</dbReference>
<dbReference type="Gene3D" id="3.20.20.370">
    <property type="entry name" value="Glycoside hydrolase/deacetylase"/>
    <property type="match status" value="1"/>
</dbReference>